<gene>
    <name evidence="1" type="ORF">WA026_019017</name>
</gene>
<reference evidence="1 2" key="1">
    <citation type="submission" date="2023-03" db="EMBL/GenBank/DDBJ databases">
        <title>Genome insight into feeding habits of ladybird beetles.</title>
        <authorList>
            <person name="Li H.-S."/>
            <person name="Huang Y.-H."/>
            <person name="Pang H."/>
        </authorList>
    </citation>
    <scope>NUCLEOTIDE SEQUENCE [LARGE SCALE GENOMIC DNA]</scope>
    <source>
        <strain evidence="1">SYSU_2023b</strain>
        <tissue evidence="1">Whole body</tissue>
    </source>
</reference>
<comment type="caution">
    <text evidence="1">The sequence shown here is derived from an EMBL/GenBank/DDBJ whole genome shotgun (WGS) entry which is preliminary data.</text>
</comment>
<dbReference type="EMBL" id="JARQZJ010000133">
    <property type="protein sequence ID" value="KAK9892213.1"/>
    <property type="molecule type" value="Genomic_DNA"/>
</dbReference>
<proteinExistence type="predicted"/>
<dbReference type="Proteomes" id="UP001431783">
    <property type="component" value="Unassembled WGS sequence"/>
</dbReference>
<protein>
    <submittedName>
        <fullName evidence="1">Uncharacterized protein</fullName>
    </submittedName>
</protein>
<keyword evidence="2" id="KW-1185">Reference proteome</keyword>
<accession>A0AAW1VEV9</accession>
<sequence>MTIVRRLAGPADNAGVYKKWIRSDASFQSLFLSSVDKAPMSDNFDDDLVPTVAYPAWYGYNLVVHPGNTAHQASLTTNDGNTLEVWTSFAAEVVDDRTPEEVKADLKR</sequence>
<evidence type="ECO:0000313" key="1">
    <source>
        <dbReference type="EMBL" id="KAK9892213.1"/>
    </source>
</evidence>
<dbReference type="AlphaFoldDB" id="A0AAW1VEV9"/>
<name>A0AAW1VEV9_9CUCU</name>
<organism evidence="1 2">
    <name type="scientific">Henosepilachna vigintioctopunctata</name>
    <dbReference type="NCBI Taxonomy" id="420089"/>
    <lineage>
        <taxon>Eukaryota</taxon>
        <taxon>Metazoa</taxon>
        <taxon>Ecdysozoa</taxon>
        <taxon>Arthropoda</taxon>
        <taxon>Hexapoda</taxon>
        <taxon>Insecta</taxon>
        <taxon>Pterygota</taxon>
        <taxon>Neoptera</taxon>
        <taxon>Endopterygota</taxon>
        <taxon>Coleoptera</taxon>
        <taxon>Polyphaga</taxon>
        <taxon>Cucujiformia</taxon>
        <taxon>Coccinelloidea</taxon>
        <taxon>Coccinellidae</taxon>
        <taxon>Epilachninae</taxon>
        <taxon>Epilachnini</taxon>
        <taxon>Henosepilachna</taxon>
    </lineage>
</organism>
<evidence type="ECO:0000313" key="2">
    <source>
        <dbReference type="Proteomes" id="UP001431783"/>
    </source>
</evidence>